<dbReference type="HAMAP" id="MF_01019">
    <property type="entry name" value="HisIE"/>
    <property type="match status" value="1"/>
</dbReference>
<keyword evidence="11 15" id="KW-0378">Hydrolase</keyword>
<feature type="region of interest" description="Phosphoribosyl-AMP cyclohydrolase" evidence="15">
    <location>
        <begin position="1"/>
        <end position="117"/>
    </location>
</feature>
<dbReference type="Proteomes" id="UP001501600">
    <property type="component" value="Unassembled WGS sequence"/>
</dbReference>
<dbReference type="InterPro" id="IPR023019">
    <property type="entry name" value="His_synth_HisIE"/>
</dbReference>
<dbReference type="Pfam" id="PF01502">
    <property type="entry name" value="PRA-CH"/>
    <property type="match status" value="1"/>
</dbReference>
<comment type="similarity">
    <text evidence="6 15">In the C-terminal section; belongs to the PRA-PH family.</text>
</comment>
<evidence type="ECO:0000256" key="12">
    <source>
        <dbReference type="ARBA" id="ARBA00022840"/>
    </source>
</evidence>
<dbReference type="Gene3D" id="1.10.287.1080">
    <property type="entry name" value="MazG-like"/>
    <property type="match status" value="1"/>
</dbReference>
<dbReference type="NCBIfam" id="NF002747">
    <property type="entry name" value="PRK02759.1"/>
    <property type="match status" value="1"/>
</dbReference>
<protein>
    <recommendedName>
        <fullName evidence="15">Histidine biosynthesis bifunctional protein HisIE</fullName>
    </recommendedName>
    <domain>
        <recommendedName>
            <fullName evidence="15">Phosphoribosyl-AMP cyclohydrolase</fullName>
            <shortName evidence="15">PRA-CH</shortName>
            <ecNumber evidence="15">3.5.4.19</ecNumber>
        </recommendedName>
    </domain>
    <domain>
        <recommendedName>
            <fullName evidence="15">Phosphoribosyl-ATP pyrophosphatase</fullName>
            <shortName evidence="15">PRA-PH</shortName>
            <ecNumber evidence="15">3.6.1.31</ecNumber>
        </recommendedName>
    </domain>
</protein>
<dbReference type="EMBL" id="BAABLF010000005">
    <property type="protein sequence ID" value="GAA5188383.1"/>
    <property type="molecule type" value="Genomic_DNA"/>
</dbReference>
<evidence type="ECO:0000256" key="9">
    <source>
        <dbReference type="ARBA" id="ARBA00022605"/>
    </source>
</evidence>
<keyword evidence="9 15" id="KW-0028">Amino-acid biosynthesis</keyword>
<name>A0ABP9RWC1_9GAMM</name>
<dbReference type="PANTHER" id="PTHR42945:SF9">
    <property type="entry name" value="HISTIDINE BIOSYNTHESIS BIFUNCTIONAL PROTEIN HISIE"/>
    <property type="match status" value="1"/>
</dbReference>
<keyword evidence="12 15" id="KW-0067">ATP-binding</keyword>
<evidence type="ECO:0000313" key="17">
    <source>
        <dbReference type="EMBL" id="GAA5188383.1"/>
    </source>
</evidence>
<evidence type="ECO:0000256" key="3">
    <source>
        <dbReference type="ARBA" id="ARBA00004496"/>
    </source>
</evidence>
<dbReference type="EC" id="3.5.4.19" evidence="15"/>
<gene>
    <name evidence="15 17" type="primary">hisIE</name>
    <name evidence="15" type="synonym">hisI</name>
    <name evidence="17" type="ORF">GCM10025772_08310</name>
</gene>
<dbReference type="PANTHER" id="PTHR42945">
    <property type="entry name" value="HISTIDINE BIOSYNTHESIS BIFUNCTIONAL PROTEIN"/>
    <property type="match status" value="1"/>
</dbReference>
<evidence type="ECO:0000256" key="1">
    <source>
        <dbReference type="ARBA" id="ARBA00000024"/>
    </source>
</evidence>
<reference evidence="18" key="1">
    <citation type="journal article" date="2019" name="Int. J. Syst. Evol. Microbiol.">
        <title>The Global Catalogue of Microorganisms (GCM) 10K type strain sequencing project: providing services to taxonomists for standard genome sequencing and annotation.</title>
        <authorList>
            <consortium name="The Broad Institute Genomics Platform"/>
            <consortium name="The Broad Institute Genome Sequencing Center for Infectious Disease"/>
            <person name="Wu L."/>
            <person name="Ma J."/>
        </authorList>
    </citation>
    <scope>NUCLEOTIDE SEQUENCE [LARGE SCALE GENOMIC DNA]</scope>
    <source>
        <strain evidence="18">JCM 18720</strain>
    </source>
</reference>
<evidence type="ECO:0000259" key="16">
    <source>
        <dbReference type="Pfam" id="PF01502"/>
    </source>
</evidence>
<evidence type="ECO:0000256" key="10">
    <source>
        <dbReference type="ARBA" id="ARBA00022741"/>
    </source>
</evidence>
<comment type="subcellular location">
    <subcellularLocation>
        <location evidence="3 15">Cytoplasm</location>
    </subcellularLocation>
</comment>
<dbReference type="CDD" id="cd11534">
    <property type="entry name" value="NTP-PPase_HisIE_like"/>
    <property type="match status" value="1"/>
</dbReference>
<dbReference type="InterPro" id="IPR038019">
    <property type="entry name" value="PRib_AMP_CycHydrolase_sf"/>
</dbReference>
<dbReference type="InterPro" id="IPR008179">
    <property type="entry name" value="HisE"/>
</dbReference>
<accession>A0ABP9RWC1</accession>
<dbReference type="InterPro" id="IPR021130">
    <property type="entry name" value="PRib-ATP_PPHydrolase-like"/>
</dbReference>
<evidence type="ECO:0000256" key="2">
    <source>
        <dbReference type="ARBA" id="ARBA00001460"/>
    </source>
</evidence>
<evidence type="ECO:0000256" key="4">
    <source>
        <dbReference type="ARBA" id="ARBA00005169"/>
    </source>
</evidence>
<dbReference type="Pfam" id="PF01503">
    <property type="entry name" value="PRA-PH"/>
    <property type="match status" value="1"/>
</dbReference>
<evidence type="ECO:0000313" key="18">
    <source>
        <dbReference type="Proteomes" id="UP001501600"/>
    </source>
</evidence>
<evidence type="ECO:0000256" key="15">
    <source>
        <dbReference type="HAMAP-Rule" id="MF_01019"/>
    </source>
</evidence>
<feature type="domain" description="Phosphoribosyl-AMP cyclohydrolase" evidence="16">
    <location>
        <begin position="37"/>
        <end position="109"/>
    </location>
</feature>
<keyword evidence="10 15" id="KW-0547">Nucleotide-binding</keyword>
<dbReference type="EC" id="3.6.1.31" evidence="15"/>
<keyword evidence="14 15" id="KW-0511">Multifunctional enzyme</keyword>
<dbReference type="SUPFAM" id="SSF141734">
    <property type="entry name" value="HisI-like"/>
    <property type="match status" value="1"/>
</dbReference>
<evidence type="ECO:0000256" key="14">
    <source>
        <dbReference type="ARBA" id="ARBA00023268"/>
    </source>
</evidence>
<evidence type="ECO:0000256" key="13">
    <source>
        <dbReference type="ARBA" id="ARBA00023102"/>
    </source>
</evidence>
<dbReference type="Gene3D" id="3.10.20.810">
    <property type="entry name" value="Phosphoribosyl-AMP cyclohydrolase"/>
    <property type="match status" value="1"/>
</dbReference>
<organism evidence="17 18">
    <name type="scientific">Ferrimonas gelatinilytica</name>
    <dbReference type="NCBI Taxonomy" id="1255257"/>
    <lineage>
        <taxon>Bacteria</taxon>
        <taxon>Pseudomonadati</taxon>
        <taxon>Pseudomonadota</taxon>
        <taxon>Gammaproteobacteria</taxon>
        <taxon>Alteromonadales</taxon>
        <taxon>Ferrimonadaceae</taxon>
        <taxon>Ferrimonas</taxon>
    </lineage>
</organism>
<dbReference type="RefSeq" id="WP_345315782.1">
    <property type="nucleotide sequence ID" value="NZ_BAABLF010000005.1"/>
</dbReference>
<comment type="similarity">
    <text evidence="7 15">In the N-terminal section; belongs to the PRA-CH family.</text>
</comment>
<dbReference type="SUPFAM" id="SSF101386">
    <property type="entry name" value="all-alpha NTP pyrophosphatases"/>
    <property type="match status" value="1"/>
</dbReference>
<sequence>MSNPTSPKAAMPVIDWEKMNNLVPAIVQHHLTGRVLMLGYMNADALATTLEGGLVTFYSRSKQRLWTKGESSGDRLKLVTLGSDCDQDAILIQARPLGPTCHKGSESCFDDDANQPFLNHLASLVHQRRDAPKESSYTASLLTGPPRRAAQKVGEEGVEVALAAATGDRENLIDETADLLYHLTVLLEQQQVPMSEVVARLVERHR</sequence>
<keyword evidence="18" id="KW-1185">Reference proteome</keyword>
<proteinExistence type="inferred from homology"/>
<comment type="pathway">
    <text evidence="4 15">Amino-acid biosynthesis; L-histidine biosynthesis; L-histidine from 5-phospho-alpha-D-ribose 1-diphosphate: step 3/9.</text>
</comment>
<evidence type="ECO:0000256" key="11">
    <source>
        <dbReference type="ARBA" id="ARBA00022801"/>
    </source>
</evidence>
<comment type="catalytic activity">
    <reaction evidence="1 15">
        <text>1-(5-phospho-beta-D-ribosyl)-5'-AMP + H2O = 1-(5-phospho-beta-D-ribosyl)-5-[(5-phospho-beta-D-ribosylamino)methylideneamino]imidazole-4-carboxamide</text>
        <dbReference type="Rhea" id="RHEA:20049"/>
        <dbReference type="ChEBI" id="CHEBI:15377"/>
        <dbReference type="ChEBI" id="CHEBI:58435"/>
        <dbReference type="ChEBI" id="CHEBI:59457"/>
        <dbReference type="EC" id="3.5.4.19"/>
    </reaction>
</comment>
<evidence type="ECO:0000256" key="8">
    <source>
        <dbReference type="ARBA" id="ARBA00022490"/>
    </source>
</evidence>
<comment type="caution">
    <text evidence="17">The sequence shown here is derived from an EMBL/GenBank/DDBJ whole genome shotgun (WGS) entry which is preliminary data.</text>
</comment>
<evidence type="ECO:0000256" key="6">
    <source>
        <dbReference type="ARBA" id="ARBA00007731"/>
    </source>
</evidence>
<keyword evidence="13 15" id="KW-0368">Histidine biosynthesis</keyword>
<keyword evidence="8 15" id="KW-0963">Cytoplasm</keyword>
<evidence type="ECO:0000256" key="5">
    <source>
        <dbReference type="ARBA" id="ARBA00005204"/>
    </source>
</evidence>
<dbReference type="HAMAP" id="MF_01020">
    <property type="entry name" value="HisE"/>
    <property type="match status" value="1"/>
</dbReference>
<dbReference type="NCBIfam" id="TIGR03188">
    <property type="entry name" value="histidine_hisI"/>
    <property type="match status" value="1"/>
</dbReference>
<feature type="region of interest" description="Phosphoribosyl-ATP pyrophosphohydrolase" evidence="15">
    <location>
        <begin position="118"/>
        <end position="206"/>
    </location>
</feature>
<dbReference type="InterPro" id="IPR002496">
    <property type="entry name" value="PRib_AMP_CycHydrolase_dom"/>
</dbReference>
<comment type="catalytic activity">
    <reaction evidence="2 15">
        <text>1-(5-phospho-beta-D-ribosyl)-ATP + H2O = 1-(5-phospho-beta-D-ribosyl)-5'-AMP + diphosphate + H(+)</text>
        <dbReference type="Rhea" id="RHEA:22828"/>
        <dbReference type="ChEBI" id="CHEBI:15377"/>
        <dbReference type="ChEBI" id="CHEBI:15378"/>
        <dbReference type="ChEBI" id="CHEBI:33019"/>
        <dbReference type="ChEBI" id="CHEBI:59457"/>
        <dbReference type="ChEBI" id="CHEBI:73183"/>
        <dbReference type="EC" id="3.6.1.31"/>
    </reaction>
</comment>
<comment type="pathway">
    <text evidence="5 15">Amino-acid biosynthesis; L-histidine biosynthesis; L-histidine from 5-phospho-alpha-D-ribose 1-diphosphate: step 2/9.</text>
</comment>
<evidence type="ECO:0000256" key="7">
    <source>
        <dbReference type="ARBA" id="ARBA00008299"/>
    </source>
</evidence>